<dbReference type="CDD" id="cd08031">
    <property type="entry name" value="LARP_4_5_like"/>
    <property type="match status" value="1"/>
</dbReference>
<dbReference type="Gene3D" id="1.10.10.10">
    <property type="entry name" value="Winged helix-like DNA-binding domain superfamily/Winged helix DNA-binding domain"/>
    <property type="match status" value="1"/>
</dbReference>
<evidence type="ECO:0000313" key="7">
    <source>
        <dbReference type="RefSeq" id="XP_011647976.1"/>
    </source>
</evidence>
<protein>
    <submittedName>
        <fullName evidence="7">Cell wall protein RBR3 isoform X1</fullName>
    </submittedName>
</protein>
<dbReference type="SMART" id="SM00360">
    <property type="entry name" value="RRM"/>
    <property type="match status" value="1"/>
</dbReference>
<feature type="compositionally biased region" description="Low complexity" evidence="4">
    <location>
        <begin position="598"/>
        <end position="616"/>
    </location>
</feature>
<dbReference type="CDD" id="cd12430">
    <property type="entry name" value="RRM_LARP4_5_like"/>
    <property type="match status" value="1"/>
</dbReference>
<dbReference type="InterPro" id="IPR012677">
    <property type="entry name" value="Nucleotide-bd_a/b_plait_sf"/>
</dbReference>
<feature type="region of interest" description="Disordered" evidence="4">
    <location>
        <begin position="365"/>
        <end position="572"/>
    </location>
</feature>
<dbReference type="AlphaFoldDB" id="A0A6I9WUQ2"/>
<evidence type="ECO:0000256" key="4">
    <source>
        <dbReference type="SAM" id="MobiDB-lite"/>
    </source>
</evidence>
<dbReference type="Gene3D" id="3.30.70.330">
    <property type="match status" value="1"/>
</dbReference>
<evidence type="ECO:0000256" key="3">
    <source>
        <dbReference type="PROSITE-ProRule" id="PRU00332"/>
    </source>
</evidence>
<feature type="compositionally biased region" description="Polar residues" evidence="4">
    <location>
        <begin position="421"/>
        <end position="434"/>
    </location>
</feature>
<dbReference type="InterPro" id="IPR006630">
    <property type="entry name" value="La_HTH"/>
</dbReference>
<evidence type="ECO:0000256" key="2">
    <source>
        <dbReference type="ARBA" id="ARBA00022884"/>
    </source>
</evidence>
<dbReference type="InterPro" id="IPR000504">
    <property type="entry name" value="RRM_dom"/>
</dbReference>
<keyword evidence="1" id="KW-0597">Phosphoprotein</keyword>
<keyword evidence="6" id="KW-1185">Reference proteome</keyword>
<dbReference type="GeneID" id="105434082"/>
<organism evidence="6 7">
    <name type="scientific">Pogonomyrmex barbatus</name>
    <name type="common">red harvester ant</name>
    <dbReference type="NCBI Taxonomy" id="144034"/>
    <lineage>
        <taxon>Eukaryota</taxon>
        <taxon>Metazoa</taxon>
        <taxon>Ecdysozoa</taxon>
        <taxon>Arthropoda</taxon>
        <taxon>Hexapoda</taxon>
        <taxon>Insecta</taxon>
        <taxon>Pterygota</taxon>
        <taxon>Neoptera</taxon>
        <taxon>Endopterygota</taxon>
        <taxon>Hymenoptera</taxon>
        <taxon>Apocrita</taxon>
        <taxon>Aculeata</taxon>
        <taxon>Formicoidea</taxon>
        <taxon>Formicidae</taxon>
        <taxon>Myrmicinae</taxon>
        <taxon>Pogonomyrmex</taxon>
    </lineage>
</organism>
<dbReference type="InterPro" id="IPR036388">
    <property type="entry name" value="WH-like_DNA-bd_sf"/>
</dbReference>
<dbReference type="Pfam" id="PF05383">
    <property type="entry name" value="La"/>
    <property type="match status" value="1"/>
</dbReference>
<evidence type="ECO:0000313" key="6">
    <source>
        <dbReference type="Proteomes" id="UP000504615"/>
    </source>
</evidence>
<dbReference type="PROSITE" id="PS50961">
    <property type="entry name" value="HTH_LA"/>
    <property type="match status" value="1"/>
</dbReference>
<feature type="domain" description="HTH La-type RNA-binding" evidence="5">
    <location>
        <begin position="111"/>
        <end position="200"/>
    </location>
</feature>
<dbReference type="GO" id="GO:0045727">
    <property type="term" value="P:positive regulation of translation"/>
    <property type="evidence" value="ECO:0007669"/>
    <property type="project" value="TreeGrafter"/>
</dbReference>
<dbReference type="InterPro" id="IPR035979">
    <property type="entry name" value="RBD_domain_sf"/>
</dbReference>
<dbReference type="KEGG" id="pbar:105434082"/>
<dbReference type="GO" id="GO:0003730">
    <property type="term" value="F:mRNA 3'-UTR binding"/>
    <property type="evidence" value="ECO:0007669"/>
    <property type="project" value="TreeGrafter"/>
</dbReference>
<dbReference type="PANTHER" id="PTHR22792:SF131">
    <property type="entry name" value="LA-RELATED PROTEIN LARP4B"/>
    <property type="match status" value="1"/>
</dbReference>
<evidence type="ECO:0000259" key="5">
    <source>
        <dbReference type="PROSITE" id="PS50961"/>
    </source>
</evidence>
<feature type="region of interest" description="Disordered" evidence="4">
    <location>
        <begin position="586"/>
        <end position="623"/>
    </location>
</feature>
<feature type="compositionally biased region" description="Low complexity" evidence="4">
    <location>
        <begin position="640"/>
        <end position="668"/>
    </location>
</feature>
<dbReference type="InterPro" id="IPR058699">
    <property type="entry name" value="RRM_LARP4/4B"/>
</dbReference>
<evidence type="ECO:0000256" key="1">
    <source>
        <dbReference type="ARBA" id="ARBA00022553"/>
    </source>
</evidence>
<dbReference type="OrthoDB" id="10046764at2759"/>
<feature type="compositionally biased region" description="Basic residues" evidence="4">
    <location>
        <begin position="408"/>
        <end position="420"/>
    </location>
</feature>
<feature type="compositionally biased region" description="Gly residues" evidence="4">
    <location>
        <begin position="559"/>
        <end position="572"/>
    </location>
</feature>
<dbReference type="Pfam" id="PF26088">
    <property type="entry name" value="RRM_LARP4"/>
    <property type="match status" value="1"/>
</dbReference>
<reference evidence="7" key="1">
    <citation type="submission" date="2025-08" db="UniProtKB">
        <authorList>
            <consortium name="RefSeq"/>
        </authorList>
    </citation>
    <scope>IDENTIFICATION</scope>
</reference>
<dbReference type="GO" id="GO:0005829">
    <property type="term" value="C:cytosol"/>
    <property type="evidence" value="ECO:0007669"/>
    <property type="project" value="TreeGrafter"/>
</dbReference>
<gene>
    <name evidence="7" type="primary">LOC105434082</name>
</gene>
<sequence length="845" mass="89553">MNGDFGYVYMNGDIGKLPSGAVYPATPEPLGPQVAGAIGGGVPNIDYGVMNGAPSGSELILDAGVGNLEPTQHAISMHGGAIGYSPVDVAALGDASAASPSVPMTDLNVPGIPLEQLKQMLSSQLEYYFSRENLANDTYLLSQMDNDQYVPIWTVANFNQVKKLTKDIKLITEVLRESPNVQVDEEGQKVRPNHKRCIVILREIPDSTPLEDVKNLFSGEGCPRIISCEFAHNNSWYVTFESDEDAQKAYRFLREEVREFQGKPIMARIKAKPMNRLPIPTVASVGGIKNGYRTTPPPPVYDPNSYTAGQQRFLYTNGTTMPQTTIPAYANQVVYHQPFYPAGMMPWGHTSTAYFEMSSVFTMNGITPHNTFTRSNTRYNPRHRNRQRNGSDRSCLIDPANPSNNSNNHHHHHHHHHHHQPSSMPPLSNRSSHPPMTVGGGNNSVSLSSSTSTYHASSLPPSKPPASSSSSSYQSGTKFHSSSSAVSSVEHAKGASSSLSSTQDQDTTATVEPSSSASSSAPSFARHRIHRRTKDQDTKVTTGNNHPLPAIKESLPASGGSGSNSSCGGGRSSGVQFDLEAAAFPPLPGLDADHSKMSTDVGSGVSTGTVGMESSSQNRLSDVVKGTAKFKAIVKDKESGNQPQPQLQQQQSAASASAAINTASRSASPGASTGAEAQGNAAASTNSANAAHILNPSTTNNENTSSADAAALSTVALTPPSSPDKSIKTDDSNMVNGVDDAVVANTHLPAVATSTITTATTTTTATTATSAAATTDDAETMTRCDCNNVVVVPPPTASSQNSQSQTGVVSAFPIDLTRPSYAQVAQHCRELPCTKHKTDERDRNV</sequence>
<dbReference type="GO" id="GO:0010494">
    <property type="term" value="C:cytoplasmic stress granule"/>
    <property type="evidence" value="ECO:0007669"/>
    <property type="project" value="TreeGrafter"/>
</dbReference>
<name>A0A6I9WUQ2_9HYME</name>
<dbReference type="SUPFAM" id="SSF46785">
    <property type="entry name" value="Winged helix' DNA-binding domain"/>
    <property type="match status" value="1"/>
</dbReference>
<dbReference type="InterPro" id="IPR036390">
    <property type="entry name" value="WH_DNA-bd_sf"/>
</dbReference>
<dbReference type="SUPFAM" id="SSF54928">
    <property type="entry name" value="RNA-binding domain, RBD"/>
    <property type="match status" value="1"/>
</dbReference>
<dbReference type="SMART" id="SM00715">
    <property type="entry name" value="LA"/>
    <property type="match status" value="1"/>
</dbReference>
<dbReference type="RefSeq" id="XP_011647976.1">
    <property type="nucleotide sequence ID" value="XM_011649674.2"/>
</dbReference>
<dbReference type="CTD" id="23185"/>
<dbReference type="Proteomes" id="UP000504615">
    <property type="component" value="Unplaced"/>
</dbReference>
<accession>A0A6I9WUQ2</accession>
<feature type="region of interest" description="Disordered" evidence="4">
    <location>
        <begin position="637"/>
        <end position="684"/>
    </location>
</feature>
<proteinExistence type="predicted"/>
<feature type="compositionally biased region" description="Low complexity" evidence="4">
    <location>
        <begin position="444"/>
        <end position="523"/>
    </location>
</feature>
<dbReference type="PANTHER" id="PTHR22792">
    <property type="entry name" value="LUPUS LA PROTEIN-RELATED"/>
    <property type="match status" value="1"/>
</dbReference>
<dbReference type="InterPro" id="IPR045180">
    <property type="entry name" value="La_dom_prot"/>
</dbReference>
<keyword evidence="2 3" id="KW-0694">RNA-binding</keyword>
<feature type="compositionally biased region" description="Polar residues" evidence="4">
    <location>
        <begin position="365"/>
        <end position="379"/>
    </location>
</feature>